<sequence length="519" mass="57358">MTVKYGESRVGASSPHNKMTQRILQLSTIKKLRALNRSQGKTSKQSPPHIRREGADEPDTPLARLLDFLNRIEREESNKTTAFLEELVATDQAAKDSKAKGSETKGKRGKKKHTAPILATAACVDSSAGAKAEEAVAEEAVAEERSDQGVDAGESTDVATGAVSSDTSEQPPSASSADPQPSPVDRQESDGEFLPVGRRKKHKRKDKEHQHQHHQHQPPPPPTRQYKAFNVCRKPPAGRGLGMIPILTNPHPRPHPHRGPPPLVPTAAVPPSMALSAALGFAPRPPHPPLPPSNPTGPLSGPSTAASTSRSHMSGPPQPPPECHRPSPLATSSSHAATASESEHLVDQLCRQLEQTQREARQRDVQAKETEETLTRQLQDARRKLAEMTVQQQQQQQLQPSAKQQEGEDHDDCDICYGEHGVASIMYVPCRHMRVCPHCYEDRKAAWQRELSRVKAENDRRREEKEAARRQNENLSQDKQISLVKLLDEPEYTCEHCKAKVEFAGFVDDCIKWVARPFK</sequence>
<feature type="region of interest" description="Disordered" evidence="2">
    <location>
        <begin position="385"/>
        <end position="410"/>
    </location>
</feature>
<name>A0A0G4EW72_VITBC</name>
<feature type="coiled-coil region" evidence="1">
    <location>
        <begin position="444"/>
        <end position="478"/>
    </location>
</feature>
<feature type="compositionally biased region" description="Polar residues" evidence="2">
    <location>
        <begin position="14"/>
        <end position="28"/>
    </location>
</feature>
<organism evidence="3 4">
    <name type="scientific">Vitrella brassicaformis (strain CCMP3155)</name>
    <dbReference type="NCBI Taxonomy" id="1169540"/>
    <lineage>
        <taxon>Eukaryota</taxon>
        <taxon>Sar</taxon>
        <taxon>Alveolata</taxon>
        <taxon>Colpodellida</taxon>
        <taxon>Vitrellaceae</taxon>
        <taxon>Vitrella</taxon>
    </lineage>
</organism>
<feature type="compositionally biased region" description="Low complexity" evidence="2">
    <location>
        <begin position="391"/>
        <end position="404"/>
    </location>
</feature>
<dbReference type="AlphaFoldDB" id="A0A0G4EW72"/>
<feature type="compositionally biased region" description="Basic and acidic residues" evidence="2">
    <location>
        <begin position="93"/>
        <end position="106"/>
    </location>
</feature>
<feature type="compositionally biased region" description="Basic residues" evidence="2">
    <location>
        <begin position="197"/>
        <end position="216"/>
    </location>
</feature>
<feature type="region of interest" description="Disordered" evidence="2">
    <location>
        <begin position="90"/>
        <end position="346"/>
    </location>
</feature>
<keyword evidence="1" id="KW-0175">Coiled coil</keyword>
<feature type="compositionally biased region" description="Low complexity" evidence="2">
    <location>
        <begin position="326"/>
        <end position="340"/>
    </location>
</feature>
<evidence type="ECO:0000256" key="1">
    <source>
        <dbReference type="SAM" id="Coils"/>
    </source>
</evidence>
<dbReference type="EMBL" id="CDMY01000331">
    <property type="protein sequence ID" value="CEM02600.1"/>
    <property type="molecule type" value="Genomic_DNA"/>
</dbReference>
<feature type="region of interest" description="Disordered" evidence="2">
    <location>
        <begin position="1"/>
        <end position="62"/>
    </location>
</feature>
<dbReference type="VEuPathDB" id="CryptoDB:Vbra_2143"/>
<proteinExistence type="predicted"/>
<accession>A0A0G4EW72</accession>
<gene>
    <name evidence="3" type="ORF">Vbra_2143</name>
</gene>
<feature type="compositionally biased region" description="Low complexity" evidence="2">
    <location>
        <begin position="168"/>
        <end position="179"/>
    </location>
</feature>
<evidence type="ECO:0000256" key="2">
    <source>
        <dbReference type="SAM" id="MobiDB-lite"/>
    </source>
</evidence>
<dbReference type="Proteomes" id="UP000041254">
    <property type="component" value="Unassembled WGS sequence"/>
</dbReference>
<dbReference type="InParanoid" id="A0A0G4EW72"/>
<keyword evidence="4" id="KW-1185">Reference proteome</keyword>
<feature type="compositionally biased region" description="Pro residues" evidence="2">
    <location>
        <begin position="283"/>
        <end position="295"/>
    </location>
</feature>
<protein>
    <submittedName>
        <fullName evidence="3">Uncharacterized protein</fullName>
    </submittedName>
</protein>
<evidence type="ECO:0000313" key="4">
    <source>
        <dbReference type="Proteomes" id="UP000041254"/>
    </source>
</evidence>
<evidence type="ECO:0000313" key="3">
    <source>
        <dbReference type="EMBL" id="CEM02600.1"/>
    </source>
</evidence>
<dbReference type="OMA" id="PECHRPS"/>
<feature type="compositionally biased region" description="Polar residues" evidence="2">
    <location>
        <begin position="36"/>
        <end position="46"/>
    </location>
</feature>
<reference evidence="3 4" key="1">
    <citation type="submission" date="2014-11" db="EMBL/GenBank/DDBJ databases">
        <authorList>
            <person name="Zhu J."/>
            <person name="Qi W."/>
            <person name="Song R."/>
        </authorList>
    </citation>
    <scope>NUCLEOTIDE SEQUENCE [LARGE SCALE GENOMIC DNA]</scope>
</reference>